<feature type="transmembrane region" description="Helical" evidence="1">
    <location>
        <begin position="6"/>
        <end position="28"/>
    </location>
</feature>
<dbReference type="EMBL" id="LT634361">
    <property type="protein sequence ID" value="SFZ83351.1"/>
    <property type="molecule type" value="Genomic_DNA"/>
</dbReference>
<dbReference type="GeneID" id="47723505"/>
<dbReference type="STRING" id="1349785.GCA_000509405_01447"/>
<proteinExistence type="predicted"/>
<accession>A0A2H1EAM8</accession>
<dbReference type="Proteomes" id="UP000231564">
    <property type="component" value="Chromosome MARIT"/>
</dbReference>
<keyword evidence="3" id="KW-1185">Reference proteome</keyword>
<feature type="transmembrane region" description="Helical" evidence="1">
    <location>
        <begin position="94"/>
        <end position="114"/>
    </location>
</feature>
<dbReference type="OrthoDB" id="1191376at2"/>
<name>A0A2H1EAM8_9FLAO</name>
<gene>
    <name evidence="2" type="ORF">MARIT_2023</name>
</gene>
<dbReference type="AlphaFoldDB" id="A0A2H1EAM8"/>
<reference evidence="2 3" key="1">
    <citation type="submission" date="2016-11" db="EMBL/GenBank/DDBJ databases">
        <authorList>
            <person name="Jaros S."/>
            <person name="Januszkiewicz K."/>
            <person name="Wedrychowicz H."/>
        </authorList>
    </citation>
    <scope>NUCLEOTIDE SEQUENCE [LARGE SCALE GENOMIC DNA]</scope>
    <source>
        <strain evidence="2">NCIMB 2154T</strain>
    </source>
</reference>
<dbReference type="RefSeq" id="WP_024741265.1">
    <property type="nucleotide sequence ID" value="NZ_BAUG01000022.1"/>
</dbReference>
<evidence type="ECO:0000256" key="1">
    <source>
        <dbReference type="SAM" id="Phobius"/>
    </source>
</evidence>
<sequence>MTQWYLPITILPAIGMLIMSTTSQMMALSTEINLLLSEKCTDFQHLISAKKLKQLGLLTRSSALLYLAAGIYVLSGISGAVLKNESFFDPPSLLLYLGTVLIFIAFVLLIIYAFRAVGIRKLQFENNHNL</sequence>
<organism evidence="2 3">
    <name type="scientific">Tenacibaculum maritimum NCIMB 2154</name>
    <dbReference type="NCBI Taxonomy" id="1349785"/>
    <lineage>
        <taxon>Bacteria</taxon>
        <taxon>Pseudomonadati</taxon>
        <taxon>Bacteroidota</taxon>
        <taxon>Flavobacteriia</taxon>
        <taxon>Flavobacteriales</taxon>
        <taxon>Flavobacteriaceae</taxon>
        <taxon>Tenacibaculum</taxon>
    </lineage>
</organism>
<feature type="transmembrane region" description="Helical" evidence="1">
    <location>
        <begin position="63"/>
        <end position="82"/>
    </location>
</feature>
<keyword evidence="1" id="KW-1133">Transmembrane helix</keyword>
<evidence type="ECO:0000313" key="2">
    <source>
        <dbReference type="EMBL" id="SFZ83351.1"/>
    </source>
</evidence>
<evidence type="ECO:0008006" key="4">
    <source>
        <dbReference type="Google" id="ProtNLM"/>
    </source>
</evidence>
<protein>
    <recommendedName>
        <fullName evidence="4">DUF2721 domain-containing protein</fullName>
    </recommendedName>
</protein>
<keyword evidence="1" id="KW-0472">Membrane</keyword>
<keyword evidence="1" id="KW-0812">Transmembrane</keyword>
<dbReference type="KEGG" id="tmar:MARIT_2023"/>
<evidence type="ECO:0000313" key="3">
    <source>
        <dbReference type="Proteomes" id="UP000231564"/>
    </source>
</evidence>